<dbReference type="AlphaFoldDB" id="A0A5C1I5I3"/>
<evidence type="ECO:0000313" key="1">
    <source>
        <dbReference type="EMBL" id="QEM12361.1"/>
    </source>
</evidence>
<dbReference type="RefSeq" id="WP_112575083.1">
    <property type="nucleotide sequence ID" value="NZ_CP043450.1"/>
</dbReference>
<name>A0A5C1I5I3_9SPHI</name>
<keyword evidence="2" id="KW-1185">Reference proteome</keyword>
<dbReference type="EMBL" id="CP043450">
    <property type="protein sequence ID" value="QEM12361.1"/>
    <property type="molecule type" value="Genomic_DNA"/>
</dbReference>
<protein>
    <submittedName>
        <fullName evidence="1">Plasmid mobilization relaxosome protein MobC</fullName>
    </submittedName>
</protein>
<accession>A0A5C1I5I3</accession>
<evidence type="ECO:0000313" key="2">
    <source>
        <dbReference type="Proteomes" id="UP000251402"/>
    </source>
</evidence>
<dbReference type="Proteomes" id="UP000251402">
    <property type="component" value="Chromosome"/>
</dbReference>
<reference evidence="1" key="1">
    <citation type="submission" date="2019-08" db="EMBL/GenBank/DDBJ databases">
        <title>Comparative genome analysis confer to the adaptation heavy metal polluted environment.</title>
        <authorList>
            <person name="Li Y."/>
        </authorList>
    </citation>
    <scope>NUCLEOTIDE SEQUENCE [LARGE SCALE GENOMIC DNA]</scope>
    <source>
        <strain evidence="1">P1</strain>
    </source>
</reference>
<dbReference type="OrthoDB" id="950459at2"/>
<gene>
    <name evidence="1" type="ORF">DEO27_020855</name>
</gene>
<proteinExistence type="predicted"/>
<sequence>MGEQHNNRSNWLNLRLKPEEFNQFKKQYERSRFRKMSDYGRAVLLGKPVTVFYRDKSMDEILEELVLLRRELNAVGNNLNQSVKNINTAHGFADARLWMNLMTIIKSQIEPAIEQIKVQMDRYSDVWSQKLKAEKA</sequence>
<dbReference type="InterPro" id="IPR045788">
    <property type="entry name" value="MobC_2"/>
</dbReference>
<dbReference type="Pfam" id="PF19514">
    <property type="entry name" value="MobC_2"/>
    <property type="match status" value="1"/>
</dbReference>
<organism evidence="1 2">
    <name type="scientific">Mucilaginibacter rubeus</name>
    <dbReference type="NCBI Taxonomy" id="2027860"/>
    <lineage>
        <taxon>Bacteria</taxon>
        <taxon>Pseudomonadati</taxon>
        <taxon>Bacteroidota</taxon>
        <taxon>Sphingobacteriia</taxon>
        <taxon>Sphingobacteriales</taxon>
        <taxon>Sphingobacteriaceae</taxon>
        <taxon>Mucilaginibacter</taxon>
    </lineage>
</organism>
<dbReference type="KEGG" id="mrub:DEO27_020855"/>